<name>A0ACB9ALX5_CICIN</name>
<dbReference type="EMBL" id="CM042015">
    <property type="protein sequence ID" value="KAI3710708.1"/>
    <property type="molecule type" value="Genomic_DNA"/>
</dbReference>
<reference evidence="2" key="1">
    <citation type="journal article" date="2022" name="Mol. Ecol. Resour.">
        <title>The genomes of chicory, endive, great burdock and yacon provide insights into Asteraceae palaeo-polyploidization history and plant inulin production.</title>
        <authorList>
            <person name="Fan W."/>
            <person name="Wang S."/>
            <person name="Wang H."/>
            <person name="Wang A."/>
            <person name="Jiang F."/>
            <person name="Liu H."/>
            <person name="Zhao H."/>
            <person name="Xu D."/>
            <person name="Zhang Y."/>
        </authorList>
    </citation>
    <scope>NUCLEOTIDE SEQUENCE [LARGE SCALE GENOMIC DNA]</scope>
    <source>
        <strain evidence="2">cv. Punajuju</strain>
    </source>
</reference>
<evidence type="ECO:0000313" key="1">
    <source>
        <dbReference type="EMBL" id="KAI3710708.1"/>
    </source>
</evidence>
<dbReference type="Proteomes" id="UP001055811">
    <property type="component" value="Linkage Group LG07"/>
</dbReference>
<reference evidence="1 2" key="2">
    <citation type="journal article" date="2022" name="Mol. Ecol. Resour.">
        <title>The genomes of chicory, endive, great burdock and yacon provide insights into Asteraceae paleo-polyploidization history and plant inulin production.</title>
        <authorList>
            <person name="Fan W."/>
            <person name="Wang S."/>
            <person name="Wang H."/>
            <person name="Wang A."/>
            <person name="Jiang F."/>
            <person name="Liu H."/>
            <person name="Zhao H."/>
            <person name="Xu D."/>
            <person name="Zhang Y."/>
        </authorList>
    </citation>
    <scope>NUCLEOTIDE SEQUENCE [LARGE SCALE GENOMIC DNA]</scope>
    <source>
        <strain evidence="2">cv. Punajuju</strain>
        <tissue evidence="1">Leaves</tissue>
    </source>
</reference>
<protein>
    <submittedName>
        <fullName evidence="1">Uncharacterized protein</fullName>
    </submittedName>
</protein>
<organism evidence="1 2">
    <name type="scientific">Cichorium intybus</name>
    <name type="common">Chicory</name>
    <dbReference type="NCBI Taxonomy" id="13427"/>
    <lineage>
        <taxon>Eukaryota</taxon>
        <taxon>Viridiplantae</taxon>
        <taxon>Streptophyta</taxon>
        <taxon>Embryophyta</taxon>
        <taxon>Tracheophyta</taxon>
        <taxon>Spermatophyta</taxon>
        <taxon>Magnoliopsida</taxon>
        <taxon>eudicotyledons</taxon>
        <taxon>Gunneridae</taxon>
        <taxon>Pentapetalae</taxon>
        <taxon>asterids</taxon>
        <taxon>campanulids</taxon>
        <taxon>Asterales</taxon>
        <taxon>Asteraceae</taxon>
        <taxon>Cichorioideae</taxon>
        <taxon>Cichorieae</taxon>
        <taxon>Cichoriinae</taxon>
        <taxon>Cichorium</taxon>
    </lineage>
</organism>
<proteinExistence type="predicted"/>
<comment type="caution">
    <text evidence="1">The sequence shown here is derived from an EMBL/GenBank/DDBJ whole genome shotgun (WGS) entry which is preliminary data.</text>
</comment>
<evidence type="ECO:0000313" key="2">
    <source>
        <dbReference type="Proteomes" id="UP001055811"/>
    </source>
</evidence>
<gene>
    <name evidence="1" type="ORF">L2E82_40497</name>
</gene>
<sequence>MGNEKGETDLVFVICDNDQIEKQKKQHRNSKKLRGEMRGTELEERVQQGAAARWLPLPELGCDTAVGDDCCGRKFPPISHKNFIFYIGEFPICKEKERRIERERRPRRRETEPSQLSANDGNIVVALKVVDDGGGSPTNGGVVLR</sequence>
<keyword evidence="2" id="KW-1185">Reference proteome</keyword>
<accession>A0ACB9ALX5</accession>